<keyword evidence="5" id="KW-1185">Reference proteome</keyword>
<dbReference type="Pfam" id="PF13579">
    <property type="entry name" value="Glyco_trans_4_4"/>
    <property type="match status" value="1"/>
</dbReference>
<sequence length="447" mass="49957">MKKRHILILVENLSVPFDRRVWQEARALTRAGFKVSVICPKGDNQDTEPEETIEGVRILRYPLRAATGGPAGYLREYLLALWHTLRLAIKVRRTARIDIVHACNPPDLLFLIAVALRPGGARFVFDQHDLVPELFLSRFPSGGRLLYRLTRYVERMTYAAADAVISTNESYRRVAIERGGMSPDRVTVVRSAPDLNRFNLRSPDTSLRRDKRHLLAYLGVMGPQDGVDYALRAVQRLRDEIGRDDFRCIFMGAGDVYGDMVSLSAELGVDDIVEFPGRVPDAYVERCLSTADVCLSPDPLNPLNDVSTMNKVLEYMAMGRPIVSFDLAEARVSAGDAAVYVPGNDELSFARAVDALLRNPEQCRQMGELGRRRVEEELSWEVSSRALVRFYAELLGVQQPSEEPAIVDLRPAVTPIPLHRNRIPVQRVGARVPVLRAGAALEESTGV</sequence>
<comment type="caution">
    <text evidence="4">The sequence shown here is derived from an EMBL/GenBank/DDBJ whole genome shotgun (WGS) entry which is preliminary data.</text>
</comment>
<dbReference type="CDD" id="cd03794">
    <property type="entry name" value="GT4_WbuB-like"/>
    <property type="match status" value="1"/>
</dbReference>
<dbReference type="InterPro" id="IPR050194">
    <property type="entry name" value="Glycosyltransferase_grp1"/>
</dbReference>
<organism evidence="4 5">
    <name type="scientific">Mycolicibacterium fluoranthenivorans</name>
    <dbReference type="NCBI Taxonomy" id="258505"/>
    <lineage>
        <taxon>Bacteria</taxon>
        <taxon>Bacillati</taxon>
        <taxon>Actinomycetota</taxon>
        <taxon>Actinomycetes</taxon>
        <taxon>Mycobacteriales</taxon>
        <taxon>Mycobacteriaceae</taxon>
        <taxon>Mycolicibacterium</taxon>
    </lineage>
</organism>
<dbReference type="GO" id="GO:0008610">
    <property type="term" value="P:lipid biosynthetic process"/>
    <property type="evidence" value="ECO:0007669"/>
    <property type="project" value="UniProtKB-ARBA"/>
</dbReference>
<dbReference type="PANTHER" id="PTHR45947">
    <property type="entry name" value="SULFOQUINOVOSYL TRANSFERASE SQD2"/>
    <property type="match status" value="1"/>
</dbReference>
<dbReference type="EMBL" id="JAANOW010000003">
    <property type="protein sequence ID" value="NIH97887.1"/>
    <property type="molecule type" value="Genomic_DNA"/>
</dbReference>
<dbReference type="GO" id="GO:1903509">
    <property type="term" value="P:liposaccharide metabolic process"/>
    <property type="evidence" value="ECO:0007669"/>
    <property type="project" value="UniProtKB-ARBA"/>
</dbReference>
<dbReference type="SUPFAM" id="SSF53756">
    <property type="entry name" value="UDP-Glycosyltransferase/glycogen phosphorylase"/>
    <property type="match status" value="1"/>
</dbReference>
<dbReference type="AlphaFoldDB" id="A0A7X5ZF90"/>
<dbReference type="PANTHER" id="PTHR45947:SF3">
    <property type="entry name" value="SULFOQUINOVOSYL TRANSFERASE SQD2"/>
    <property type="match status" value="1"/>
</dbReference>
<accession>A0A7X5ZF90</accession>
<dbReference type="GO" id="GO:1901137">
    <property type="term" value="P:carbohydrate derivative biosynthetic process"/>
    <property type="evidence" value="ECO:0007669"/>
    <property type="project" value="UniProtKB-ARBA"/>
</dbReference>
<keyword evidence="1" id="KW-0328">Glycosyltransferase</keyword>
<feature type="domain" description="Glycosyltransferase subfamily 4-like N-terminal" evidence="3">
    <location>
        <begin position="19"/>
        <end position="190"/>
    </location>
</feature>
<name>A0A7X5ZF90_9MYCO</name>
<evidence type="ECO:0000313" key="5">
    <source>
        <dbReference type="Proteomes" id="UP000547444"/>
    </source>
</evidence>
<proteinExistence type="predicted"/>
<reference evidence="4 5" key="1">
    <citation type="submission" date="2020-03" db="EMBL/GenBank/DDBJ databases">
        <title>Sequencing the genomes of 1000 actinobacteria strains.</title>
        <authorList>
            <person name="Klenk H.-P."/>
        </authorList>
    </citation>
    <scope>NUCLEOTIDE SEQUENCE [LARGE SCALE GENOMIC DNA]</scope>
    <source>
        <strain evidence="4 5">DSM 44556</strain>
    </source>
</reference>
<dbReference type="RefSeq" id="WP_167163274.1">
    <property type="nucleotide sequence ID" value="NZ_JAANOW010000003.1"/>
</dbReference>
<evidence type="ECO:0000256" key="2">
    <source>
        <dbReference type="ARBA" id="ARBA00022679"/>
    </source>
</evidence>
<dbReference type="InterPro" id="IPR028098">
    <property type="entry name" value="Glyco_trans_4-like_N"/>
</dbReference>
<evidence type="ECO:0000256" key="1">
    <source>
        <dbReference type="ARBA" id="ARBA00022676"/>
    </source>
</evidence>
<dbReference type="Proteomes" id="UP000547444">
    <property type="component" value="Unassembled WGS sequence"/>
</dbReference>
<gene>
    <name evidence="4" type="ORF">FHU31_004893</name>
</gene>
<keyword evidence="2 4" id="KW-0808">Transferase</keyword>
<evidence type="ECO:0000313" key="4">
    <source>
        <dbReference type="EMBL" id="NIH97887.1"/>
    </source>
</evidence>
<dbReference type="GO" id="GO:0016758">
    <property type="term" value="F:hexosyltransferase activity"/>
    <property type="evidence" value="ECO:0007669"/>
    <property type="project" value="TreeGrafter"/>
</dbReference>
<dbReference type="Gene3D" id="3.40.50.2000">
    <property type="entry name" value="Glycogen Phosphorylase B"/>
    <property type="match status" value="2"/>
</dbReference>
<protein>
    <submittedName>
        <fullName evidence="4">Glycosyltransferase involved in cell wall biosynthesis</fullName>
    </submittedName>
</protein>
<dbReference type="Pfam" id="PF13692">
    <property type="entry name" value="Glyco_trans_1_4"/>
    <property type="match status" value="1"/>
</dbReference>
<evidence type="ECO:0000259" key="3">
    <source>
        <dbReference type="Pfam" id="PF13579"/>
    </source>
</evidence>